<dbReference type="InterPro" id="IPR003879">
    <property type="entry name" value="Butyrophylin_SPRY"/>
</dbReference>
<dbReference type="InterPro" id="IPR050143">
    <property type="entry name" value="TRIM/RBCC"/>
</dbReference>
<feature type="coiled-coil region" evidence="1">
    <location>
        <begin position="34"/>
        <end position="75"/>
    </location>
</feature>
<dbReference type="GeneID" id="103127882"/>
<dbReference type="InterPro" id="IPR013320">
    <property type="entry name" value="ConA-like_dom_sf"/>
</dbReference>
<gene>
    <name evidence="5" type="primary">LOC103127882</name>
</gene>
<organism evidence="4 5">
    <name type="scientific">Erinaceus europaeus</name>
    <name type="common">Western European hedgehog</name>
    <dbReference type="NCBI Taxonomy" id="9365"/>
    <lineage>
        <taxon>Eukaryota</taxon>
        <taxon>Metazoa</taxon>
        <taxon>Chordata</taxon>
        <taxon>Craniata</taxon>
        <taxon>Vertebrata</taxon>
        <taxon>Euteleostomi</taxon>
        <taxon>Mammalia</taxon>
        <taxon>Eutheria</taxon>
        <taxon>Laurasiatheria</taxon>
        <taxon>Eulipotyphla</taxon>
        <taxon>Erinaceidae</taxon>
        <taxon>Erinaceinae</taxon>
        <taxon>Erinaceus</taxon>
    </lineage>
</organism>
<accession>A0ABM3WUE7</accession>
<feature type="domain" description="B30.2/SPRY" evidence="3">
    <location>
        <begin position="173"/>
        <end position="365"/>
    </location>
</feature>
<evidence type="ECO:0000313" key="4">
    <source>
        <dbReference type="Proteomes" id="UP001652624"/>
    </source>
</evidence>
<evidence type="ECO:0000256" key="2">
    <source>
        <dbReference type="SAM" id="MobiDB-lite"/>
    </source>
</evidence>
<evidence type="ECO:0000313" key="5">
    <source>
        <dbReference type="RefSeq" id="XP_060040194.1"/>
    </source>
</evidence>
<protein>
    <submittedName>
        <fullName evidence="5">Tripartite motif-containing protein 75-like</fullName>
    </submittedName>
</protein>
<reference evidence="5" key="1">
    <citation type="submission" date="2025-08" db="UniProtKB">
        <authorList>
            <consortium name="RefSeq"/>
        </authorList>
    </citation>
    <scope>IDENTIFICATION</scope>
</reference>
<proteinExistence type="predicted"/>
<dbReference type="SUPFAM" id="SSF49899">
    <property type="entry name" value="Concanavalin A-like lectins/glucanases"/>
    <property type="match status" value="1"/>
</dbReference>
<evidence type="ECO:0000256" key="1">
    <source>
        <dbReference type="SAM" id="Coils"/>
    </source>
</evidence>
<dbReference type="InterPro" id="IPR001870">
    <property type="entry name" value="B30.2/SPRY"/>
</dbReference>
<dbReference type="CDD" id="cd14686">
    <property type="entry name" value="bZIP"/>
    <property type="match status" value="1"/>
</dbReference>
<dbReference type="PANTHER" id="PTHR24103">
    <property type="entry name" value="E3 UBIQUITIN-PROTEIN LIGASE TRIM"/>
    <property type="match status" value="1"/>
</dbReference>
<keyword evidence="4" id="KW-1185">Reference proteome</keyword>
<dbReference type="InterPro" id="IPR003877">
    <property type="entry name" value="SPRY_dom"/>
</dbReference>
<dbReference type="Pfam" id="PF00622">
    <property type="entry name" value="SPRY"/>
    <property type="match status" value="1"/>
</dbReference>
<evidence type="ECO:0000259" key="3">
    <source>
        <dbReference type="PROSITE" id="PS50188"/>
    </source>
</evidence>
<keyword evidence="1" id="KW-0175">Coiled coil</keyword>
<dbReference type="PROSITE" id="PS50188">
    <property type="entry name" value="B302_SPRY"/>
    <property type="match status" value="1"/>
</dbReference>
<dbReference type="PRINTS" id="PR01407">
    <property type="entry name" value="BUTYPHLNCDUF"/>
</dbReference>
<feature type="region of interest" description="Disordered" evidence="2">
    <location>
        <begin position="1"/>
        <end position="20"/>
    </location>
</feature>
<sequence>MARGPTLPAAPTAGAQPLLGHALTPVPKAATQHRQRLKVYLQSLKRQLADAQQGLELQNRETEELSLQVQTIKAELDCNVQESQRFLQRYMEITDTQISSAMEALSQAQESRDQLLVQSSSLQALQRELARTSLQTDTQLLLRGPQLSRLLKRCEDFQGPEACSFPPQAEASPSLPYHYVGIYSIFTRFLTLVSLDPETAHHNLFVCGCYKMVLFPWGRRVPSGDARATGFTSHMAILSSQAFEAGRHSWVVKISGKGTWALGVCKASFPRHALQPPSPSLGCWHLEQHVDSPPDSAHSHADLDRYRDTLCIGVFLDYELGELSFYHMPQRVHLATICDTFAGSLLPYFSARPESPGLSMTILTQ</sequence>
<dbReference type="InterPro" id="IPR043136">
    <property type="entry name" value="B30.2/SPRY_sf"/>
</dbReference>
<dbReference type="RefSeq" id="XP_060040194.1">
    <property type="nucleotide sequence ID" value="XM_060184211.1"/>
</dbReference>
<dbReference type="Gene3D" id="2.60.120.920">
    <property type="match status" value="1"/>
</dbReference>
<name>A0ABM3WUE7_ERIEU</name>
<dbReference type="Proteomes" id="UP001652624">
    <property type="component" value="Unplaced"/>
</dbReference>